<name>T1CUA3_9ZZZZ</name>
<sequence length="393" mass="41530">MTRDSDSPRGTKYCSPGEGACSSSSNGPPEALASFEEALRLDPELEAAVEGKKLAEERVRDAEVERFGKEALLLEAKLGRPVAKNDLFLTLKVPFDLLEPVTRALSRTPELDIRDLRPEEFQRLEAEATQVIVARLQRNPAAGGAEGLSLSEVASLMPPERTLGEVQKLFSYLESVLALDMRPDNVTMTPEVEALARRALSLPPGERGLYQLVRTFGVGPYKARLIKVVEEVGGASHAPSGILRAPSTPEAAGPGRTLLPAPPSPPASVGPGLGERSCVPLPPPGPSPAPGGAPWGLAPAPPGSRCESCGGLAQWKHRCGALICSSCVTQFQRCPRCSLPVSLEPARSAPATGGEGPSAPAPPPLTPAPEEAKKRRRGFFGRRGAAEPDEPRL</sequence>
<comment type="caution">
    <text evidence="2">The sequence shown here is derived from an EMBL/GenBank/DDBJ whole genome shotgun (WGS) entry which is preliminary data.</text>
</comment>
<feature type="compositionally biased region" description="Pro residues" evidence="1">
    <location>
        <begin position="280"/>
        <end position="291"/>
    </location>
</feature>
<feature type="region of interest" description="Disordered" evidence="1">
    <location>
        <begin position="344"/>
        <end position="393"/>
    </location>
</feature>
<evidence type="ECO:0000313" key="2">
    <source>
        <dbReference type="EMBL" id="EQD73240.1"/>
    </source>
</evidence>
<feature type="region of interest" description="Disordered" evidence="1">
    <location>
        <begin position="1"/>
        <end position="29"/>
    </location>
</feature>
<gene>
    <name evidence="2" type="ORF">B1B_03326</name>
</gene>
<protein>
    <submittedName>
        <fullName evidence="2">Uncharacterized protein</fullName>
    </submittedName>
</protein>
<feature type="region of interest" description="Disordered" evidence="1">
    <location>
        <begin position="240"/>
        <end position="296"/>
    </location>
</feature>
<evidence type="ECO:0000256" key="1">
    <source>
        <dbReference type="SAM" id="MobiDB-lite"/>
    </source>
</evidence>
<dbReference type="EMBL" id="AUZY01002039">
    <property type="protein sequence ID" value="EQD73240.1"/>
    <property type="molecule type" value="Genomic_DNA"/>
</dbReference>
<proteinExistence type="predicted"/>
<reference evidence="2" key="2">
    <citation type="journal article" date="2014" name="ISME J.">
        <title>Microbial stratification in low pH oxic and suboxic macroscopic growths along an acid mine drainage.</title>
        <authorList>
            <person name="Mendez-Garcia C."/>
            <person name="Mesa V."/>
            <person name="Sprenger R.R."/>
            <person name="Richter M."/>
            <person name="Diez M.S."/>
            <person name="Solano J."/>
            <person name="Bargiela R."/>
            <person name="Golyshina O.V."/>
            <person name="Manteca A."/>
            <person name="Ramos J.L."/>
            <person name="Gallego J.R."/>
            <person name="Llorente I."/>
            <person name="Martins Dos Santos V.A."/>
            <person name="Jensen O.N."/>
            <person name="Pelaez A.I."/>
            <person name="Sanchez J."/>
            <person name="Ferrer M."/>
        </authorList>
    </citation>
    <scope>NUCLEOTIDE SEQUENCE</scope>
</reference>
<feature type="compositionally biased region" description="Basic and acidic residues" evidence="1">
    <location>
        <begin position="384"/>
        <end position="393"/>
    </location>
</feature>
<reference evidence="2" key="1">
    <citation type="submission" date="2013-08" db="EMBL/GenBank/DDBJ databases">
        <authorList>
            <person name="Mendez C."/>
            <person name="Richter M."/>
            <person name="Ferrer M."/>
            <person name="Sanchez J."/>
        </authorList>
    </citation>
    <scope>NUCLEOTIDE SEQUENCE</scope>
</reference>
<accession>T1CUA3</accession>
<organism evidence="2">
    <name type="scientific">mine drainage metagenome</name>
    <dbReference type="NCBI Taxonomy" id="410659"/>
    <lineage>
        <taxon>unclassified sequences</taxon>
        <taxon>metagenomes</taxon>
        <taxon>ecological metagenomes</taxon>
    </lineage>
</organism>
<dbReference type="AlphaFoldDB" id="T1CUA3"/>